<feature type="chain" id="PRO_5007811395" evidence="2">
    <location>
        <begin position="23"/>
        <end position="185"/>
    </location>
</feature>
<dbReference type="GO" id="GO:0016209">
    <property type="term" value="F:antioxidant activity"/>
    <property type="evidence" value="ECO:0007669"/>
    <property type="project" value="InterPro"/>
</dbReference>
<accession>A0A159YYA3</accession>
<feature type="domain" description="Thioredoxin" evidence="3">
    <location>
        <begin position="38"/>
        <end position="182"/>
    </location>
</feature>
<dbReference type="PANTHER" id="PTHR42852:SF18">
    <property type="entry name" value="CHROMOSOME UNDETERMINED SCAFFOLD_47, WHOLE GENOME SHOTGUN SEQUENCE"/>
    <property type="match status" value="1"/>
</dbReference>
<evidence type="ECO:0000313" key="4">
    <source>
        <dbReference type="EMBL" id="AMY67426.1"/>
    </source>
</evidence>
<dbReference type="PATRIC" id="fig|1335048.3.peg.171"/>
<dbReference type="InterPro" id="IPR000866">
    <property type="entry name" value="AhpC/TSA"/>
</dbReference>
<dbReference type="PROSITE" id="PS51352">
    <property type="entry name" value="THIOREDOXIN_2"/>
    <property type="match status" value="1"/>
</dbReference>
<dbReference type="PANTHER" id="PTHR42852">
    <property type="entry name" value="THIOL:DISULFIDE INTERCHANGE PROTEIN DSBE"/>
    <property type="match status" value="1"/>
</dbReference>
<organism evidence="4 5">
    <name type="scientific">Frigidibacter mobilis</name>
    <dbReference type="NCBI Taxonomy" id="1335048"/>
    <lineage>
        <taxon>Bacteria</taxon>
        <taxon>Pseudomonadati</taxon>
        <taxon>Pseudomonadota</taxon>
        <taxon>Alphaproteobacteria</taxon>
        <taxon>Rhodobacterales</taxon>
        <taxon>Paracoccaceae</taxon>
        <taxon>Frigidibacter</taxon>
    </lineage>
</organism>
<keyword evidence="2" id="KW-0732">Signal</keyword>
<dbReference type="KEGG" id="daa:AKL17_0164"/>
<evidence type="ECO:0000313" key="5">
    <source>
        <dbReference type="Proteomes" id="UP000076128"/>
    </source>
</evidence>
<dbReference type="InterPro" id="IPR036249">
    <property type="entry name" value="Thioredoxin-like_sf"/>
</dbReference>
<name>A0A159YYA3_9RHOB</name>
<dbReference type="InterPro" id="IPR013766">
    <property type="entry name" value="Thioredoxin_domain"/>
</dbReference>
<dbReference type="InterPro" id="IPR050553">
    <property type="entry name" value="Thioredoxin_ResA/DsbE_sf"/>
</dbReference>
<feature type="signal peptide" evidence="2">
    <location>
        <begin position="1"/>
        <end position="22"/>
    </location>
</feature>
<keyword evidence="5" id="KW-1185">Reference proteome</keyword>
<dbReference type="GO" id="GO:0015036">
    <property type="term" value="F:disulfide oxidoreductase activity"/>
    <property type="evidence" value="ECO:0007669"/>
    <property type="project" value="UniProtKB-ARBA"/>
</dbReference>
<evidence type="ECO:0000259" key="3">
    <source>
        <dbReference type="PROSITE" id="PS51352"/>
    </source>
</evidence>
<protein>
    <submittedName>
        <fullName evidence="4">Alkyl hydroperoxide reductase/thiol specific antioxidant/Mal allergen</fullName>
    </submittedName>
</protein>
<dbReference type="InterPro" id="IPR017937">
    <property type="entry name" value="Thioredoxin_CS"/>
</dbReference>
<dbReference type="EMBL" id="CP012661">
    <property type="protein sequence ID" value="AMY67426.1"/>
    <property type="molecule type" value="Genomic_DNA"/>
</dbReference>
<dbReference type="SUPFAM" id="SSF52833">
    <property type="entry name" value="Thioredoxin-like"/>
    <property type="match status" value="1"/>
</dbReference>
<dbReference type="CDD" id="cd02966">
    <property type="entry name" value="TlpA_like_family"/>
    <property type="match status" value="1"/>
</dbReference>
<dbReference type="OrthoDB" id="9799347at2"/>
<evidence type="ECO:0000256" key="2">
    <source>
        <dbReference type="SAM" id="SignalP"/>
    </source>
</evidence>
<gene>
    <name evidence="4" type="ORF">AKL17_0164</name>
</gene>
<dbReference type="Pfam" id="PF00578">
    <property type="entry name" value="AhpC-TSA"/>
    <property type="match status" value="1"/>
</dbReference>
<keyword evidence="1" id="KW-0676">Redox-active center</keyword>
<dbReference type="STRING" id="1335048.AKL17_0164"/>
<reference evidence="4 5" key="1">
    <citation type="submission" date="2015-09" db="EMBL/GenBank/DDBJ databases">
        <title>Complete genome sequence of Defluviimonas alba cai42t isolated from an oilfield in Xinjiang.</title>
        <authorList>
            <person name="Geng S."/>
            <person name="Pan X."/>
            <person name="Wu X."/>
        </authorList>
    </citation>
    <scope>NUCLEOTIDE SEQUENCE [LARGE SCALE GENOMIC DNA]</scope>
    <source>
        <strain evidence="5">cai42</strain>
    </source>
</reference>
<dbReference type="Proteomes" id="UP000076128">
    <property type="component" value="Chromosome"/>
</dbReference>
<dbReference type="PROSITE" id="PS00194">
    <property type="entry name" value="THIOREDOXIN_1"/>
    <property type="match status" value="1"/>
</dbReference>
<evidence type="ECO:0000256" key="1">
    <source>
        <dbReference type="ARBA" id="ARBA00023284"/>
    </source>
</evidence>
<dbReference type="RefSeq" id="WP_066808642.1">
    <property type="nucleotide sequence ID" value="NZ_CP012661.1"/>
</dbReference>
<dbReference type="Gene3D" id="3.40.30.10">
    <property type="entry name" value="Glutaredoxin"/>
    <property type="match status" value="1"/>
</dbReference>
<dbReference type="AlphaFoldDB" id="A0A159YYA3"/>
<sequence length="185" mass="19807">MRLIRSAVLYTALALGANPVLAAPDLAPLLQGDMRKLVPAGEPAAPLDVTVVDAADAEVPLSSYRGKYVLLNFWATWCAPCRAEMPALDRLQAEMGGDRFAVVTIATGRNPVPAIKDFFADEAITRLPMLRDPKQALARQMGVLGLPVTVILDPEGREIARMQGDAHWDGPEAKALIAALIAAEE</sequence>
<proteinExistence type="predicted"/>